<dbReference type="InterPro" id="IPR007597">
    <property type="entry name" value="CheC"/>
</dbReference>
<dbReference type="PANTHER" id="PTHR43693:SF1">
    <property type="entry name" value="PROTEIN PHOSPHATASE CHEZ"/>
    <property type="match status" value="1"/>
</dbReference>
<feature type="domain" description="CheC-like protein" evidence="3">
    <location>
        <begin position="12"/>
        <end position="48"/>
    </location>
</feature>
<dbReference type="GO" id="GO:0016787">
    <property type="term" value="F:hydrolase activity"/>
    <property type="evidence" value="ECO:0007669"/>
    <property type="project" value="UniProtKB-KW"/>
</dbReference>
<keyword evidence="1" id="KW-0145">Chemotaxis</keyword>
<evidence type="ECO:0000313" key="5">
    <source>
        <dbReference type="Proteomes" id="UP000000378"/>
    </source>
</evidence>
<dbReference type="HOGENOM" id="CLU_087860_2_0_9"/>
<feature type="domain" description="CheC-like protein" evidence="3">
    <location>
        <begin position="112"/>
        <end position="145"/>
    </location>
</feature>
<dbReference type="InterPro" id="IPR028976">
    <property type="entry name" value="CheC-like_sf"/>
</dbReference>
<gene>
    <name evidence="4" type="ordered locus">Slip_0980</name>
</gene>
<sequence length="206" mass="21556">MISDFNQLSGLQLDALREVGNIGAGNAATALAQMINSKIEMTVPRVNILPLGEVPDLTGGADRFVVGVYLGVTGSARASILFVMPVENALHLVDMLMGRNLGVTQTLDEIEVSALQEVGNIIASTYLNALAMFTGLTLIPSVPALGMDMAGAILNAVLAQFGAIGDYVLMLETEFKKEGQDVVGHFFVLPEPGALQTILSALGVNG</sequence>
<keyword evidence="2" id="KW-0378">Hydrolase</keyword>
<reference evidence="4 5" key="2">
    <citation type="journal article" date="2010" name="Stand. Genomic Sci.">
        <title>Complete genome sequence of Syntrophothermus lipocalidus type strain (TGB-C1).</title>
        <authorList>
            <person name="Djao O.D."/>
            <person name="Zhang X."/>
            <person name="Lucas S."/>
            <person name="Lapidus A."/>
            <person name="Del Rio T.G."/>
            <person name="Nolan M."/>
            <person name="Tice H."/>
            <person name="Cheng J.F."/>
            <person name="Han C."/>
            <person name="Tapia R."/>
            <person name="Goodwin L."/>
            <person name="Pitluck S."/>
            <person name="Liolios K."/>
            <person name="Ivanova N."/>
            <person name="Mavromatis K."/>
            <person name="Mikhailova N."/>
            <person name="Ovchinnikova G."/>
            <person name="Pati A."/>
            <person name="Brambilla E."/>
            <person name="Chen A."/>
            <person name="Palaniappan K."/>
            <person name="Land M."/>
            <person name="Hauser L."/>
            <person name="Chang Y.J."/>
            <person name="Jeffries C.D."/>
            <person name="Rohde M."/>
            <person name="Sikorski J."/>
            <person name="Spring S."/>
            <person name="Goker M."/>
            <person name="Detter J.C."/>
            <person name="Woyke T."/>
            <person name="Bristow J."/>
            <person name="Eisen J.A."/>
            <person name="Markowitz V."/>
            <person name="Hugenholtz P."/>
            <person name="Kyrpides N.C."/>
            <person name="Klenk H.P."/>
        </authorList>
    </citation>
    <scope>NUCLEOTIDE SEQUENCE [LARGE SCALE GENOMIC DNA]</scope>
    <source>
        <strain evidence="5">DSM 12680 / TGB-C1</strain>
    </source>
</reference>
<name>D7CM24_SYNLT</name>
<dbReference type="SUPFAM" id="SSF103039">
    <property type="entry name" value="CheC-like"/>
    <property type="match status" value="1"/>
</dbReference>
<dbReference type="STRING" id="643648.Slip_0980"/>
<dbReference type="Gene3D" id="3.40.1550.10">
    <property type="entry name" value="CheC-like"/>
    <property type="match status" value="1"/>
</dbReference>
<evidence type="ECO:0000256" key="1">
    <source>
        <dbReference type="ARBA" id="ARBA00022500"/>
    </source>
</evidence>
<dbReference type="GO" id="GO:0006935">
    <property type="term" value="P:chemotaxis"/>
    <property type="evidence" value="ECO:0007669"/>
    <property type="project" value="UniProtKB-KW"/>
</dbReference>
<reference evidence="5" key="1">
    <citation type="journal article" date="2010" name="Stand. Genomic Sci.">
        <title>Complete genome sequence of Syntrophothermus lipocalidus type strain (TGB-C1T).</title>
        <authorList>
            <consortium name="US DOE Joint Genome Institute (JGI-PGF)"/>
            <person name="Djao O."/>
            <person name="Zhang X."/>
            <person name="Lucas S."/>
            <person name="Lapidus A."/>
            <person name="Glavina Del Rio T."/>
            <person name="Nolan M."/>
            <person name="Tice H."/>
            <person name="Cheng J."/>
            <person name="Han C."/>
            <person name="Tapia R."/>
            <person name="Goodwin L."/>
            <person name="Pitluck S."/>
            <person name="Liolios K."/>
            <person name="Ivanova N."/>
            <person name="Mavromatis K."/>
            <person name="Mikhailova N."/>
            <person name="Ovchinnikova G."/>
            <person name="Pati A."/>
            <person name="Brambilla E."/>
            <person name="Chen A."/>
            <person name="Palaniappan K."/>
            <person name="Land M."/>
            <person name="Hauser L."/>
            <person name="Chang Y."/>
            <person name="Jeffries C."/>
            <person name="Rohde M."/>
            <person name="Sikorski J."/>
            <person name="Spring S."/>
            <person name="Goker M."/>
            <person name="Detter J."/>
            <person name="Woyke T."/>
            <person name="Bristow J."/>
            <person name="Eisen J."/>
            <person name="Markowitz V."/>
            <person name="Hugenholtz P."/>
            <person name="Kyrpides N."/>
            <person name="Klenk H."/>
        </authorList>
    </citation>
    <scope>NUCLEOTIDE SEQUENCE [LARGE SCALE GENOMIC DNA]</scope>
    <source>
        <strain evidence="5">DSM 12680 / TGB-C1</strain>
    </source>
</reference>
<dbReference type="KEGG" id="slp:Slip_0980"/>
<dbReference type="AlphaFoldDB" id="D7CM24"/>
<evidence type="ECO:0000256" key="2">
    <source>
        <dbReference type="ARBA" id="ARBA00022801"/>
    </source>
</evidence>
<dbReference type="CDD" id="cd17909">
    <property type="entry name" value="CheC_ClassI"/>
    <property type="match status" value="1"/>
</dbReference>
<organism evidence="4 5">
    <name type="scientific">Syntrophothermus lipocalidus (strain DSM 12680 / TGB-C1)</name>
    <dbReference type="NCBI Taxonomy" id="643648"/>
    <lineage>
        <taxon>Bacteria</taxon>
        <taxon>Bacillati</taxon>
        <taxon>Bacillota</taxon>
        <taxon>Clostridia</taxon>
        <taxon>Eubacteriales</taxon>
        <taxon>Syntrophomonadaceae</taxon>
        <taxon>Syntrophothermus</taxon>
    </lineage>
</organism>
<protein>
    <submittedName>
        <fullName evidence="4">CheC, inhibitor of MCP methylation</fullName>
    </submittedName>
</protein>
<evidence type="ECO:0000313" key="4">
    <source>
        <dbReference type="EMBL" id="ADI01759.1"/>
    </source>
</evidence>
<dbReference type="PANTHER" id="PTHR43693">
    <property type="entry name" value="PROTEIN PHOSPHATASE CHEZ"/>
    <property type="match status" value="1"/>
</dbReference>
<keyword evidence="5" id="KW-1185">Reference proteome</keyword>
<dbReference type="eggNOG" id="COG1776">
    <property type="taxonomic scope" value="Bacteria"/>
</dbReference>
<dbReference type="Pfam" id="PF04509">
    <property type="entry name" value="CheC"/>
    <property type="match status" value="2"/>
</dbReference>
<dbReference type="InterPro" id="IPR050992">
    <property type="entry name" value="CheZ_family_phosphatases"/>
</dbReference>
<proteinExistence type="predicted"/>
<dbReference type="EMBL" id="CP002048">
    <property type="protein sequence ID" value="ADI01759.1"/>
    <property type="molecule type" value="Genomic_DNA"/>
</dbReference>
<accession>D7CM24</accession>
<evidence type="ECO:0000259" key="3">
    <source>
        <dbReference type="Pfam" id="PF04509"/>
    </source>
</evidence>
<dbReference type="Proteomes" id="UP000000378">
    <property type="component" value="Chromosome"/>
</dbReference>